<dbReference type="InParanoid" id="A0A0H2REK7"/>
<keyword evidence="3" id="KW-0472">Membrane</keyword>
<evidence type="ECO:0000313" key="5">
    <source>
        <dbReference type="EMBL" id="KLO09987.1"/>
    </source>
</evidence>
<keyword evidence="2" id="KW-0843">Virulence</keyword>
<dbReference type="Gene3D" id="3.10.350.10">
    <property type="entry name" value="LysM domain"/>
    <property type="match status" value="2"/>
</dbReference>
<dbReference type="OrthoDB" id="5985073at2759"/>
<dbReference type="InterPro" id="IPR018392">
    <property type="entry name" value="LysM"/>
</dbReference>
<dbReference type="CDD" id="cd00118">
    <property type="entry name" value="LysM"/>
    <property type="match status" value="2"/>
</dbReference>
<evidence type="ECO:0000256" key="2">
    <source>
        <dbReference type="ARBA" id="ARBA00023026"/>
    </source>
</evidence>
<dbReference type="EMBL" id="KQ086039">
    <property type="protein sequence ID" value="KLO09987.1"/>
    <property type="molecule type" value="Genomic_DNA"/>
</dbReference>
<dbReference type="InterPro" id="IPR036779">
    <property type="entry name" value="LysM_dom_sf"/>
</dbReference>
<dbReference type="Pfam" id="PF01476">
    <property type="entry name" value="LysM"/>
    <property type="match status" value="2"/>
</dbReference>
<keyword evidence="3" id="KW-0812">Transmembrane</keyword>
<evidence type="ECO:0000256" key="3">
    <source>
        <dbReference type="SAM" id="Phobius"/>
    </source>
</evidence>
<protein>
    <recommendedName>
        <fullName evidence="4">LysM domain-containing protein</fullName>
    </recommendedName>
</protein>
<keyword evidence="6" id="KW-1185">Reference proteome</keyword>
<dbReference type="PANTHER" id="PTHR34997">
    <property type="entry name" value="AM15"/>
    <property type="match status" value="1"/>
</dbReference>
<dbReference type="GO" id="GO:0008061">
    <property type="term" value="F:chitin binding"/>
    <property type="evidence" value="ECO:0007669"/>
    <property type="project" value="UniProtKB-KW"/>
</dbReference>
<keyword evidence="3" id="KW-1133">Transmembrane helix</keyword>
<organism evidence="5 6">
    <name type="scientific">Schizopora paradoxa</name>
    <dbReference type="NCBI Taxonomy" id="27342"/>
    <lineage>
        <taxon>Eukaryota</taxon>
        <taxon>Fungi</taxon>
        <taxon>Dikarya</taxon>
        <taxon>Basidiomycota</taxon>
        <taxon>Agaricomycotina</taxon>
        <taxon>Agaricomycetes</taxon>
        <taxon>Hymenochaetales</taxon>
        <taxon>Schizoporaceae</taxon>
        <taxon>Schizopora</taxon>
    </lineage>
</organism>
<feature type="domain" description="LysM" evidence="4">
    <location>
        <begin position="75"/>
        <end position="121"/>
    </location>
</feature>
<name>A0A0H2REK7_9AGAM</name>
<sequence length="184" mass="19693">MKIRLRSVYHLAGILVIPIDFSDRNDWDVAGRYYGDFHPAQSRFRTMFSKLVILAAMALPFLTGAAAQLPPNCDRTYTVQLGDVCDSISAANNVSTFQLAHVNPGINADCSNLFEGEILCLGVAGEDCQTIHVVVSGDLCPTIAAAANISDSTLLSNNPNVNAQCSNIGIGEVLCTSSTIIHYT</sequence>
<proteinExistence type="predicted"/>
<dbReference type="AlphaFoldDB" id="A0A0H2REK7"/>
<dbReference type="SMART" id="SM00257">
    <property type="entry name" value="LysM"/>
    <property type="match status" value="2"/>
</dbReference>
<dbReference type="Proteomes" id="UP000053477">
    <property type="component" value="Unassembled WGS sequence"/>
</dbReference>
<dbReference type="STRING" id="27342.A0A0H2REK7"/>
<dbReference type="SUPFAM" id="SSF54106">
    <property type="entry name" value="LysM domain"/>
    <property type="match status" value="2"/>
</dbReference>
<evidence type="ECO:0000259" key="4">
    <source>
        <dbReference type="PROSITE" id="PS51782"/>
    </source>
</evidence>
<accession>A0A0H2REK7</accession>
<gene>
    <name evidence="5" type="ORF">SCHPADRAFT_907282</name>
</gene>
<reference evidence="5 6" key="1">
    <citation type="submission" date="2015-04" db="EMBL/GenBank/DDBJ databases">
        <title>Complete genome sequence of Schizopora paradoxa KUC8140, a cosmopolitan wood degrader in East Asia.</title>
        <authorList>
            <consortium name="DOE Joint Genome Institute"/>
            <person name="Min B."/>
            <person name="Park H."/>
            <person name="Jang Y."/>
            <person name="Kim J.-J."/>
            <person name="Kim K.H."/>
            <person name="Pangilinan J."/>
            <person name="Lipzen A."/>
            <person name="Riley R."/>
            <person name="Grigoriev I.V."/>
            <person name="Spatafora J.W."/>
            <person name="Choi I.-G."/>
        </authorList>
    </citation>
    <scope>NUCLEOTIDE SEQUENCE [LARGE SCALE GENOMIC DNA]</scope>
    <source>
        <strain evidence="5 6">KUC8140</strain>
    </source>
</reference>
<keyword evidence="1" id="KW-0147">Chitin-binding</keyword>
<evidence type="ECO:0000313" key="6">
    <source>
        <dbReference type="Proteomes" id="UP000053477"/>
    </source>
</evidence>
<feature type="domain" description="LysM" evidence="4">
    <location>
        <begin position="130"/>
        <end position="176"/>
    </location>
</feature>
<dbReference type="PROSITE" id="PS51782">
    <property type="entry name" value="LYSM"/>
    <property type="match status" value="2"/>
</dbReference>
<evidence type="ECO:0000256" key="1">
    <source>
        <dbReference type="ARBA" id="ARBA00022669"/>
    </source>
</evidence>
<dbReference type="PANTHER" id="PTHR34997:SF1">
    <property type="entry name" value="PEPTIDOGLYCAN-BINDING LYSIN DOMAIN"/>
    <property type="match status" value="1"/>
</dbReference>
<feature type="transmembrane region" description="Helical" evidence="3">
    <location>
        <begin position="51"/>
        <end position="69"/>
    </location>
</feature>
<dbReference type="InterPro" id="IPR052210">
    <property type="entry name" value="LysM1-like"/>
</dbReference>